<dbReference type="GO" id="GO:0004658">
    <property type="term" value="F:propionyl-CoA carboxylase activity"/>
    <property type="evidence" value="ECO:0007669"/>
    <property type="project" value="InterPro"/>
</dbReference>
<evidence type="ECO:0000256" key="1">
    <source>
        <dbReference type="SAM" id="MobiDB-lite"/>
    </source>
</evidence>
<dbReference type="InterPro" id="IPR032716">
    <property type="entry name" value="ACC_epsilon"/>
</dbReference>
<gene>
    <name evidence="2" type="ordered locus">MCAN_33041</name>
</gene>
<feature type="compositionally biased region" description="Basic and acidic residues" evidence="1">
    <location>
        <begin position="61"/>
        <end position="71"/>
    </location>
</feature>
<reference evidence="2 3" key="2">
    <citation type="journal article" date="2013" name="Nat. Genet.">
        <title>Genomic analysis of smooth tubercle bacilli provides insights into ancestry and pathoadaptation of Mycobacterium tuberculosis.</title>
        <authorList>
            <person name="Supply P."/>
            <person name="Marceau M."/>
            <person name="Mangenot S."/>
            <person name="Roche D."/>
            <person name="Rouanet C."/>
            <person name="Khanna V."/>
            <person name="Majlessi L."/>
            <person name="Criscuolo A."/>
            <person name="Tap J."/>
            <person name="Pawlik A."/>
            <person name="Fiette L."/>
            <person name="Orgeur M."/>
            <person name="Fabre M."/>
            <person name="Parmentier C."/>
            <person name="Frigui W."/>
            <person name="Simeone R."/>
            <person name="Boritsch E.C."/>
            <person name="Debrie A.S."/>
            <person name="Willery E."/>
            <person name="Walker D."/>
            <person name="Quail M.A."/>
            <person name="Ma L."/>
            <person name="Bouchier C."/>
            <person name="Salvignol G."/>
            <person name="Sayes F."/>
            <person name="Cascioferro A."/>
            <person name="Seemann T."/>
            <person name="Barbe V."/>
            <person name="Locht C."/>
            <person name="Gutierrez M.C."/>
            <person name="Leclerc C."/>
            <person name="Bentley S.D."/>
            <person name="Stinear T.P."/>
            <person name="Brisse S."/>
            <person name="Medigue C."/>
            <person name="Parkhill J."/>
            <person name="Cruveiller S."/>
            <person name="Brosch R."/>
        </authorList>
    </citation>
    <scope>NUCLEOTIDE SEQUENCE [LARGE SCALE GENOMIC DNA]</scope>
    <source>
        <strain evidence="2 3">CIPT 140010059</strain>
    </source>
</reference>
<evidence type="ECO:0000313" key="2">
    <source>
        <dbReference type="EMBL" id="CCC45635.1"/>
    </source>
</evidence>
<dbReference type="EMBL" id="HE572590">
    <property type="protein sequence ID" value="CCC45635.1"/>
    <property type="molecule type" value="Genomic_DNA"/>
</dbReference>
<name>A0AB72XPM2_MYCCP</name>
<dbReference type="GO" id="GO:0003989">
    <property type="term" value="F:acetyl-CoA carboxylase activity"/>
    <property type="evidence" value="ECO:0007669"/>
    <property type="project" value="InterPro"/>
</dbReference>
<evidence type="ECO:0000313" key="3">
    <source>
        <dbReference type="Proteomes" id="UP000008896"/>
    </source>
</evidence>
<sequence>MSRVSGTNEVSDGNETNNPAEVSDGNETNNPAEVSDGNETNNPAEVSDGNETNNPAPVTEKPLHTHEPHIEILRGQPTDQELAALIAVLGSISGSTPPAQPEPTRWGLPVDQLRYPVFSWQRITLQEMTHMRR</sequence>
<accession>A0AB72XPM2</accession>
<proteinExistence type="predicted"/>
<dbReference type="AlphaFoldDB" id="A0AB72XPM2"/>
<protein>
    <recommendedName>
        <fullName evidence="4">Bifunctional protein acetyl-/propionyl-coenzyme A carboxylase (Epsilon chain) AccE5</fullName>
    </recommendedName>
</protein>
<organism evidence="2 3">
    <name type="scientific">Mycobacterium canettii (strain CIPT 140010059)</name>
    <dbReference type="NCBI Taxonomy" id="1048245"/>
    <lineage>
        <taxon>Bacteria</taxon>
        <taxon>Bacillati</taxon>
        <taxon>Actinomycetota</taxon>
        <taxon>Actinomycetes</taxon>
        <taxon>Mycobacteriales</taxon>
        <taxon>Mycobacteriaceae</taxon>
        <taxon>Mycobacterium</taxon>
        <taxon>Mycobacterium tuberculosis complex</taxon>
    </lineage>
</organism>
<dbReference type="Proteomes" id="UP000008896">
    <property type="component" value="Chromosome"/>
</dbReference>
<dbReference type="KEGG" id="mce:MCAN_33041"/>
<feature type="compositionally biased region" description="Polar residues" evidence="1">
    <location>
        <begin position="1"/>
        <end position="56"/>
    </location>
</feature>
<feature type="region of interest" description="Disordered" evidence="1">
    <location>
        <begin position="1"/>
        <end position="71"/>
    </location>
</feature>
<reference evidence="2 3" key="1">
    <citation type="journal article" date="2012" name="PLoS Negl. Trop. Dis.">
        <title>The Genome of Mycobacterium Africanum West African 2 Reveals a Lineage-Specific Locus and Genome Erosion Common to the M. tuberculosis Complex.</title>
        <authorList>
            <person name="Bentley S.D."/>
            <person name="Comas I."/>
            <person name="Bryant J.M."/>
            <person name="Walker D."/>
            <person name="Smith N.H."/>
            <person name="Harris S.R."/>
            <person name="Thurston S."/>
            <person name="Gagneux S."/>
            <person name="Wood J."/>
            <person name="Antonio M."/>
            <person name="Quail M.A."/>
            <person name="Gehre F."/>
            <person name="Adegbola R.A."/>
            <person name="Parkhill J."/>
            <person name="de Jong B.C."/>
        </authorList>
    </citation>
    <scope>NUCLEOTIDE SEQUENCE [LARGE SCALE GENOMIC DNA]</scope>
    <source>
        <strain evidence="2 3">CIPT 140010059</strain>
    </source>
</reference>
<evidence type="ECO:0008006" key="4">
    <source>
        <dbReference type="Google" id="ProtNLM"/>
    </source>
</evidence>
<dbReference type="Pfam" id="PF13822">
    <property type="entry name" value="ACC_epsilon"/>
    <property type="match status" value="1"/>
</dbReference>